<keyword evidence="3" id="KW-1185">Reference proteome</keyword>
<dbReference type="AlphaFoldDB" id="A0AA35PLQ0"/>
<name>A0AA35PLQ0_9SAUR</name>
<gene>
    <name evidence="2" type="ORF">PODLI_1B018637</name>
</gene>
<organism evidence="2 3">
    <name type="scientific">Podarcis lilfordi</name>
    <name type="common">Lilford's wall lizard</name>
    <dbReference type="NCBI Taxonomy" id="74358"/>
    <lineage>
        <taxon>Eukaryota</taxon>
        <taxon>Metazoa</taxon>
        <taxon>Chordata</taxon>
        <taxon>Craniata</taxon>
        <taxon>Vertebrata</taxon>
        <taxon>Euteleostomi</taxon>
        <taxon>Lepidosauria</taxon>
        <taxon>Squamata</taxon>
        <taxon>Bifurcata</taxon>
        <taxon>Unidentata</taxon>
        <taxon>Episquamata</taxon>
        <taxon>Laterata</taxon>
        <taxon>Lacertibaenia</taxon>
        <taxon>Lacertidae</taxon>
        <taxon>Podarcis</taxon>
    </lineage>
</organism>
<reference evidence="2" key="1">
    <citation type="submission" date="2022-12" db="EMBL/GenBank/DDBJ databases">
        <authorList>
            <person name="Alioto T."/>
            <person name="Alioto T."/>
            <person name="Gomez Garrido J."/>
        </authorList>
    </citation>
    <scope>NUCLEOTIDE SEQUENCE</scope>
</reference>
<evidence type="ECO:0000313" key="3">
    <source>
        <dbReference type="Proteomes" id="UP001178461"/>
    </source>
</evidence>
<feature type="compositionally biased region" description="Polar residues" evidence="1">
    <location>
        <begin position="43"/>
        <end position="54"/>
    </location>
</feature>
<feature type="region of interest" description="Disordered" evidence="1">
    <location>
        <begin position="40"/>
        <end position="61"/>
    </location>
</feature>
<dbReference type="Proteomes" id="UP001178461">
    <property type="component" value="Chromosome 14"/>
</dbReference>
<accession>A0AA35PLQ0</accession>
<feature type="non-terminal residue" evidence="2">
    <location>
        <position position="75"/>
    </location>
</feature>
<dbReference type="EMBL" id="OX395139">
    <property type="protein sequence ID" value="CAI5792759.1"/>
    <property type="molecule type" value="Genomic_DNA"/>
</dbReference>
<evidence type="ECO:0000313" key="2">
    <source>
        <dbReference type="EMBL" id="CAI5792759.1"/>
    </source>
</evidence>
<proteinExistence type="predicted"/>
<sequence length="75" mass="8467">AKQEVSYSHFTDVKAETKEELLDCDVVVFTNRLELQKVREQRSASQKENQNQPSALHAESVLETMTAGKAGYLLQ</sequence>
<evidence type="ECO:0000256" key="1">
    <source>
        <dbReference type="SAM" id="MobiDB-lite"/>
    </source>
</evidence>
<feature type="non-terminal residue" evidence="2">
    <location>
        <position position="1"/>
    </location>
</feature>
<protein>
    <submittedName>
        <fullName evidence="2">Uncharacterized protein</fullName>
    </submittedName>
</protein>